<name>A0AAV7KA03_9METZ</name>
<evidence type="ECO:0000256" key="1">
    <source>
        <dbReference type="ARBA" id="ARBA00006752"/>
    </source>
</evidence>
<keyword evidence="4" id="KW-1185">Reference proteome</keyword>
<dbReference type="Gene3D" id="3.30.420.40">
    <property type="match status" value="2"/>
</dbReference>
<evidence type="ECO:0000256" key="2">
    <source>
        <dbReference type="RuleBase" id="RU000487"/>
    </source>
</evidence>
<accession>A0AAV7KA03</accession>
<dbReference type="Gene3D" id="3.90.640.10">
    <property type="entry name" value="Actin, Chain A, domain 4"/>
    <property type="match status" value="1"/>
</dbReference>
<dbReference type="AlphaFoldDB" id="A0AAV7KA03"/>
<dbReference type="FunFam" id="3.30.420.40:FF:000050">
    <property type="entry name" value="Actin, alpha skeletal muscle"/>
    <property type="match status" value="1"/>
</dbReference>
<organism evidence="3 4">
    <name type="scientific">Oopsacas minuta</name>
    <dbReference type="NCBI Taxonomy" id="111878"/>
    <lineage>
        <taxon>Eukaryota</taxon>
        <taxon>Metazoa</taxon>
        <taxon>Porifera</taxon>
        <taxon>Hexactinellida</taxon>
        <taxon>Hexasterophora</taxon>
        <taxon>Lyssacinosida</taxon>
        <taxon>Leucopsacidae</taxon>
        <taxon>Oopsacas</taxon>
    </lineage>
</organism>
<dbReference type="PROSITE" id="PS00432">
    <property type="entry name" value="ACTINS_2"/>
    <property type="match status" value="1"/>
</dbReference>
<evidence type="ECO:0000313" key="4">
    <source>
        <dbReference type="Proteomes" id="UP001165289"/>
    </source>
</evidence>
<dbReference type="PRINTS" id="PR00190">
    <property type="entry name" value="ACTIN"/>
</dbReference>
<comment type="caution">
    <text evidence="3">The sequence shown here is derived from an EMBL/GenBank/DDBJ whole genome shotgun (WGS) entry which is preliminary data.</text>
</comment>
<comment type="similarity">
    <text evidence="1 2">Belongs to the actin family.</text>
</comment>
<dbReference type="FunFam" id="3.90.640.10:FF:000007">
    <property type="entry name" value="Actin like 7B"/>
    <property type="match status" value="1"/>
</dbReference>
<dbReference type="InterPro" id="IPR004001">
    <property type="entry name" value="Actin_CS"/>
</dbReference>
<dbReference type="SMART" id="SM00268">
    <property type="entry name" value="ACTIN"/>
    <property type="match status" value="1"/>
</dbReference>
<proteinExistence type="inferred from homology"/>
<dbReference type="InterPro" id="IPR004000">
    <property type="entry name" value="Actin"/>
</dbReference>
<dbReference type="InterPro" id="IPR043129">
    <property type="entry name" value="ATPase_NBD"/>
</dbReference>
<reference evidence="3 4" key="1">
    <citation type="journal article" date="2023" name="BMC Biol.">
        <title>The compact genome of the sponge Oopsacas minuta (Hexactinellida) is lacking key metazoan core genes.</title>
        <authorList>
            <person name="Santini S."/>
            <person name="Schenkelaars Q."/>
            <person name="Jourda C."/>
            <person name="Duchesne M."/>
            <person name="Belahbib H."/>
            <person name="Rocher C."/>
            <person name="Selva M."/>
            <person name="Riesgo A."/>
            <person name="Vervoort M."/>
            <person name="Leys S.P."/>
            <person name="Kodjabachian L."/>
            <person name="Le Bivic A."/>
            <person name="Borchiellini C."/>
            <person name="Claverie J.M."/>
            <person name="Renard E."/>
        </authorList>
    </citation>
    <scope>NUCLEOTIDE SEQUENCE [LARGE SCALE GENOMIC DNA]</scope>
    <source>
        <strain evidence="3">SPO-2</strain>
    </source>
</reference>
<dbReference type="Pfam" id="PF00022">
    <property type="entry name" value="Actin"/>
    <property type="match status" value="1"/>
</dbReference>
<dbReference type="EMBL" id="JAKMXF010000111">
    <property type="protein sequence ID" value="KAI6657660.1"/>
    <property type="molecule type" value="Genomic_DNA"/>
</dbReference>
<evidence type="ECO:0000313" key="3">
    <source>
        <dbReference type="EMBL" id="KAI6657660.1"/>
    </source>
</evidence>
<protein>
    <submittedName>
        <fullName evidence="3">Actin</fullName>
    </submittedName>
</protein>
<dbReference type="Proteomes" id="UP001165289">
    <property type="component" value="Unassembled WGS sequence"/>
</dbReference>
<dbReference type="SUPFAM" id="SSF53067">
    <property type="entry name" value="Actin-like ATPase domain"/>
    <property type="match status" value="2"/>
</dbReference>
<sequence length="375" mass="42100">MHCSYNNTPTLVITMGSYNCRAGFSCENTPRSVFRTVLGRCVNGNPGINVERTLYHGKEAIQRQTEISIFRFIEYGIITNWDDFEEFTQKVFYSELKVAPEEHAVLLSEIPIGPKANREKTTQIMFESFNVGALHLKLDMVLAMIASGRLTGTVVSSGGTVSHVIPVYLGYGLPHAILRLDQGGDNVTEHLVRLFTERGYDLTSLENRERVNEIKEELAYISQDYQKEMSQVSSLKEEWYSLPDGNIVKIGSERFRCAEIMFNPCLIGRESCGLTESVYDSIMKSDVDIRKLLYGNIVLSGGNAMIKGMDTRLARDLTKLAPRSCPVEIISLPDKDLLSWFGGAIFSSLLKSSDVWVTKAEYDDCGPSIIHRKCF</sequence>
<dbReference type="PANTHER" id="PTHR11937">
    <property type="entry name" value="ACTIN"/>
    <property type="match status" value="1"/>
</dbReference>
<gene>
    <name evidence="3" type="ORF">LOD99_403</name>
</gene>